<dbReference type="EC" id="2.7.8.5" evidence="11"/>
<evidence type="ECO:0000313" key="15">
    <source>
        <dbReference type="WBParaSite" id="EgrG_000624900"/>
    </source>
</evidence>
<dbReference type="SMART" id="SM00155">
    <property type="entry name" value="PLDc"/>
    <property type="match status" value="2"/>
</dbReference>
<evidence type="ECO:0000256" key="7">
    <source>
        <dbReference type="ARBA" id="ARBA00023098"/>
    </source>
</evidence>
<keyword evidence="9 11" id="KW-1208">Phospholipid metabolism</keyword>
<dbReference type="GO" id="GO:0008444">
    <property type="term" value="F:CDP-diacylglycerol-glycerol-3-phosphate 3-phosphatidyltransferase activity"/>
    <property type="evidence" value="ECO:0007669"/>
    <property type="project" value="UniProtKB-EC"/>
</dbReference>
<evidence type="ECO:0000256" key="8">
    <source>
        <dbReference type="ARBA" id="ARBA00023209"/>
    </source>
</evidence>
<sequence>MDPFDLVSEEVPSIPFEQKQLEILASPDVFYNAIESGIKATRRRIVLATLYLGMGELEKRLVKAIVENKNNPRVTLLADAIRSTRTLKATAEFSGVQGCEVSENTSITTQHSPLFLLQRIARLPSSRVALYQSHRVRGWMHRILPERLNELLGLQHMKVCVFDDDVIVSGANLSEEYFKTRQDRAWLFRGVPALADFYSNLIDVVVSLSYQVTPEGELKTTSKETDPELADKKAYCDLFRSRIEAFLTEAKTKYATAIAPRAYDSAVFPTVQMGAYGIQQEVPLVQRLLHVLPACDIAFTTGYFCPTQELEVAMTAIARLPGHPGSQVHILCAAPQANSFFNSKGLAGVIPAAYREMLISFLQHTARLPNIHVHEYFRPGWTFHAKGLWLTTRGTAATTLAFVGSSNYGYRSRNLDLESQVVVVTRDVKLQRRIEAERRWLWDARYLHPVTLQGLLLPTEPRFKWFIRWTLPFLRRIM</sequence>
<reference evidence="15" key="3">
    <citation type="submission" date="2020-10" db="UniProtKB">
        <authorList>
            <consortium name="WormBaseParasite"/>
        </authorList>
    </citation>
    <scope>IDENTIFICATION</scope>
</reference>
<dbReference type="GO" id="GO:0005739">
    <property type="term" value="C:mitochondrion"/>
    <property type="evidence" value="ECO:0007669"/>
    <property type="project" value="UniProtKB-SubCell"/>
</dbReference>
<dbReference type="Proteomes" id="UP000492820">
    <property type="component" value="Unassembled WGS sequence"/>
</dbReference>
<reference evidence="13" key="2">
    <citation type="submission" date="2014-06" db="EMBL/GenBank/DDBJ databases">
        <authorList>
            <person name="Aslett M."/>
        </authorList>
    </citation>
    <scope>NUCLEOTIDE SEQUENCE</scope>
</reference>
<gene>
    <name evidence="13" type="ORF">EgrG_000624900</name>
</gene>
<dbReference type="PANTHER" id="PTHR12586">
    <property type="entry name" value="CDP-DIACYLGLYCEROL--SERINE O-PHOSPHATIDYLTRANSFERASE"/>
    <property type="match status" value="1"/>
</dbReference>
<dbReference type="InterPro" id="IPR016270">
    <property type="entry name" value="PGS1"/>
</dbReference>
<proteinExistence type="inferred from homology"/>
<dbReference type="GO" id="GO:0032049">
    <property type="term" value="P:cardiolipin biosynthetic process"/>
    <property type="evidence" value="ECO:0007669"/>
    <property type="project" value="InterPro"/>
</dbReference>
<dbReference type="AlphaFoldDB" id="A0A068WJ35"/>
<evidence type="ECO:0000256" key="5">
    <source>
        <dbReference type="ARBA" id="ARBA00022679"/>
    </source>
</evidence>
<dbReference type="WBParaSite" id="EgrG_000624900">
    <property type="protein sequence ID" value="EgrG_000624900"/>
    <property type="gene ID" value="EgrG_000624900"/>
</dbReference>
<evidence type="ECO:0000313" key="13">
    <source>
        <dbReference type="EMBL" id="CDS18462.1"/>
    </source>
</evidence>
<evidence type="ECO:0000313" key="14">
    <source>
        <dbReference type="Proteomes" id="UP000492820"/>
    </source>
</evidence>
<keyword evidence="8 11" id="KW-0594">Phospholipid biosynthesis</keyword>
<comment type="subcellular location">
    <subcellularLocation>
        <location evidence="11">Mitochondrion</location>
    </subcellularLocation>
</comment>
<evidence type="ECO:0000256" key="9">
    <source>
        <dbReference type="ARBA" id="ARBA00023264"/>
    </source>
</evidence>
<evidence type="ECO:0000259" key="12">
    <source>
        <dbReference type="PROSITE" id="PS50035"/>
    </source>
</evidence>
<comment type="catalytic activity">
    <reaction evidence="10 11">
        <text>a CDP-1,2-diacyl-sn-glycerol + sn-glycerol 3-phosphate = a 1,2-diacyl-sn-glycero-3-phospho-(1'-sn-glycero-3'-phosphate) + CMP + H(+)</text>
        <dbReference type="Rhea" id="RHEA:12593"/>
        <dbReference type="ChEBI" id="CHEBI:15378"/>
        <dbReference type="ChEBI" id="CHEBI:57597"/>
        <dbReference type="ChEBI" id="CHEBI:58332"/>
        <dbReference type="ChEBI" id="CHEBI:60110"/>
        <dbReference type="ChEBI" id="CHEBI:60377"/>
        <dbReference type="EC" id="2.7.8.5"/>
    </reaction>
</comment>
<dbReference type="PROSITE" id="PS50035">
    <property type="entry name" value="PLD"/>
    <property type="match status" value="1"/>
</dbReference>
<dbReference type="GO" id="GO:0005524">
    <property type="term" value="F:ATP binding"/>
    <property type="evidence" value="ECO:0007669"/>
    <property type="project" value="UniProtKB-KW"/>
</dbReference>
<keyword evidence="11" id="KW-0547">Nucleotide-binding</keyword>
<reference evidence="13 14" key="1">
    <citation type="journal article" date="2013" name="Nature">
        <title>The genomes of four tapeworm species reveal adaptations to parasitism.</title>
        <authorList>
            <person name="Tsai I.J."/>
            <person name="Zarowiecki M."/>
            <person name="Holroyd N."/>
            <person name="Garciarrubio A."/>
            <person name="Sanchez-Flores A."/>
            <person name="Brooks K.L."/>
            <person name="Tracey A."/>
            <person name="Bobes R.J."/>
            <person name="Fragoso G."/>
            <person name="Sciutto E."/>
            <person name="Aslett M."/>
            <person name="Beasley H."/>
            <person name="Bennett H.M."/>
            <person name="Cai J."/>
            <person name="Camicia F."/>
            <person name="Clark R."/>
            <person name="Cucher M."/>
            <person name="De Silva N."/>
            <person name="Day T.A."/>
            <person name="Deplazes P."/>
            <person name="Estrada K."/>
            <person name="Fernandez C."/>
            <person name="Holland P.W."/>
            <person name="Hou J."/>
            <person name="Hu S."/>
            <person name="Huckvale T."/>
            <person name="Hung S.S."/>
            <person name="Kamenetzky L."/>
            <person name="Keane J.A."/>
            <person name="Kiss F."/>
            <person name="Koziol U."/>
            <person name="Lambert O."/>
            <person name="Liu K."/>
            <person name="Luo X."/>
            <person name="Luo Y."/>
            <person name="Macchiaroli N."/>
            <person name="Nichol S."/>
            <person name="Paps J."/>
            <person name="Parkinson J."/>
            <person name="Pouchkina-Stantcheva N."/>
            <person name="Riddiford N."/>
            <person name="Rosenzvit M."/>
            <person name="Salinas G."/>
            <person name="Wasmuth J.D."/>
            <person name="Zamanian M."/>
            <person name="Zheng Y."/>
            <person name="Cai X."/>
            <person name="Soberon X."/>
            <person name="Olson P.D."/>
            <person name="Laclette J.P."/>
            <person name="Brehm K."/>
            <person name="Berriman M."/>
            <person name="Garciarrubio A."/>
            <person name="Bobes R.J."/>
            <person name="Fragoso G."/>
            <person name="Sanchez-Flores A."/>
            <person name="Estrada K."/>
            <person name="Cevallos M.A."/>
            <person name="Morett E."/>
            <person name="Gonzalez V."/>
            <person name="Portillo T."/>
            <person name="Ochoa-Leyva A."/>
            <person name="Jose M.V."/>
            <person name="Sciutto E."/>
            <person name="Landa A."/>
            <person name="Jimenez L."/>
            <person name="Valdes V."/>
            <person name="Carrero J.C."/>
            <person name="Larralde C."/>
            <person name="Morales-Montor J."/>
            <person name="Limon-Lason J."/>
            <person name="Soberon X."/>
            <person name="Laclette J.P."/>
        </authorList>
    </citation>
    <scope>NUCLEOTIDE SEQUENCE [LARGE SCALE GENOMIC DNA]</scope>
</reference>
<comment type="similarity">
    <text evidence="3 11">Belongs to the CDP-alcohol phosphatidyltransferase class-II family.</text>
</comment>
<evidence type="ECO:0000256" key="1">
    <source>
        <dbReference type="ARBA" id="ARBA00003537"/>
    </source>
</evidence>
<dbReference type="SUPFAM" id="SSF56024">
    <property type="entry name" value="Phospholipase D/nuclease"/>
    <property type="match status" value="2"/>
</dbReference>
<comment type="pathway">
    <text evidence="2 11">Phospholipid metabolism; phosphatidylglycerol biosynthesis; phosphatidylglycerol from CDP-diacylglycerol: step 1/2.</text>
</comment>
<evidence type="ECO:0000256" key="3">
    <source>
        <dbReference type="ARBA" id="ARBA00010682"/>
    </source>
</evidence>
<keyword evidence="11" id="KW-0067">ATP-binding</keyword>
<comment type="function">
    <text evidence="1 11">Functions in the biosynthesis of the anionic phospholipids phosphatidylglycerol and cardiolipin.</text>
</comment>
<evidence type="ECO:0000256" key="6">
    <source>
        <dbReference type="ARBA" id="ARBA00022737"/>
    </source>
</evidence>
<evidence type="ECO:0000256" key="4">
    <source>
        <dbReference type="ARBA" id="ARBA00022516"/>
    </source>
</evidence>
<dbReference type="UniPathway" id="UPA00084">
    <property type="reaction ID" value="UER00503"/>
</dbReference>
<dbReference type="OrthoDB" id="116827at2759"/>
<keyword evidence="7 11" id="KW-0443">Lipid metabolism</keyword>
<dbReference type="Gene3D" id="3.30.870.10">
    <property type="entry name" value="Endonuclease Chain A"/>
    <property type="match status" value="2"/>
</dbReference>
<dbReference type="CDD" id="cd09137">
    <property type="entry name" value="PLDc_PGS1_euk_2"/>
    <property type="match status" value="1"/>
</dbReference>
<evidence type="ECO:0000256" key="11">
    <source>
        <dbReference type="RuleBase" id="RU365024"/>
    </source>
</evidence>
<keyword evidence="4 11" id="KW-0444">Lipid biosynthesis</keyword>
<name>A0A068WJ35_ECHGR</name>
<dbReference type="PANTHER" id="PTHR12586:SF1">
    <property type="entry name" value="CDP-DIACYLGLYCEROL--GLYCEROL-3-PHOSPHATE 3-PHOSPHATIDYLTRANSFERASE, MITOCHONDRIAL"/>
    <property type="match status" value="1"/>
</dbReference>
<feature type="domain" description="PLD phosphodiesterase" evidence="12">
    <location>
        <begin position="151"/>
        <end position="177"/>
    </location>
</feature>
<dbReference type="InterPro" id="IPR001736">
    <property type="entry name" value="PLipase_D/transphosphatidylase"/>
</dbReference>
<protein>
    <recommendedName>
        <fullName evidence="11">CDP-diacylglycerol--glycerol-3-phosphate 3-phosphatidyltransferase</fullName>
        <ecNumber evidence="11">2.7.8.5</ecNumber>
    </recommendedName>
</protein>
<accession>A0A068WJ35</accession>
<dbReference type="EMBL" id="LK028578">
    <property type="protein sequence ID" value="CDS18462.1"/>
    <property type="molecule type" value="Genomic_DNA"/>
</dbReference>
<evidence type="ECO:0000256" key="10">
    <source>
        <dbReference type="ARBA" id="ARBA00048586"/>
    </source>
</evidence>
<keyword evidence="11" id="KW-0496">Mitochondrion</keyword>
<keyword evidence="6" id="KW-0677">Repeat</keyword>
<dbReference type="PIRSF" id="PIRSF000850">
    <property type="entry name" value="Phospholipase_D_PSS"/>
    <property type="match status" value="1"/>
</dbReference>
<evidence type="ECO:0000256" key="2">
    <source>
        <dbReference type="ARBA" id="ARBA00005042"/>
    </source>
</evidence>
<organism evidence="13">
    <name type="scientific">Echinococcus granulosus</name>
    <name type="common">Hydatid tapeworm</name>
    <dbReference type="NCBI Taxonomy" id="6210"/>
    <lineage>
        <taxon>Eukaryota</taxon>
        <taxon>Metazoa</taxon>
        <taxon>Spiralia</taxon>
        <taxon>Lophotrochozoa</taxon>
        <taxon>Platyhelminthes</taxon>
        <taxon>Cestoda</taxon>
        <taxon>Eucestoda</taxon>
        <taxon>Cyclophyllidea</taxon>
        <taxon>Taeniidae</taxon>
        <taxon>Echinococcus</taxon>
        <taxon>Echinococcus granulosus group</taxon>
    </lineage>
</organism>
<keyword evidence="5 11" id="KW-0808">Transferase</keyword>